<dbReference type="RefSeq" id="WP_345766634.1">
    <property type="nucleotide sequence ID" value="NZ_CP154834.1"/>
</dbReference>
<evidence type="ECO:0000313" key="4">
    <source>
        <dbReference type="Proteomes" id="UP001463665"/>
    </source>
</evidence>
<dbReference type="InterPro" id="IPR011990">
    <property type="entry name" value="TPR-like_helical_dom_sf"/>
</dbReference>
<keyword evidence="2" id="KW-0472">Membrane</keyword>
<sequence>MKKLKKLITYAVKGIVFLSFLIFHNIKGQTKIYFEDEYNRLKQCVQSDIPSALKQIDRLILDARNSGEKKFIVKGLYLKSFAYLLKGEPDSCFENAQQSLDLAEEIHYKEGQALAYRMLGTQYAKMETFDLAMQNFDRGLNILDKMNSQESYEVKGLILNSKLIALGDDKEVNVMKEKLNVSLQVIRAFRHIKNPELRDNQMVSAYTNVGYNYADLGNTDSANLYFKRALSLVKPDNYYLQAAVNHDIGYLHLKNRNYPEAIAYLKKALNILPDHEGFVNKKIEVLKNLSQAYSESGDQSDFIIYSGELKKLTDISNKKIFTAWKNSCRIKISQFNTRMPKFLFIQASLFFIAGNDSAYRFLSLQIKTE</sequence>
<protein>
    <submittedName>
        <fullName evidence="3">Tetratricopeptide repeat protein</fullName>
    </submittedName>
</protein>
<keyword evidence="2" id="KW-0812">Transmembrane</keyword>
<keyword evidence="4" id="KW-1185">Reference proteome</keyword>
<dbReference type="PROSITE" id="PS50005">
    <property type="entry name" value="TPR"/>
    <property type="match status" value="3"/>
</dbReference>
<dbReference type="EMBL" id="CP154834">
    <property type="protein sequence ID" value="XAO74566.1"/>
    <property type="molecule type" value="Genomic_DNA"/>
</dbReference>
<organism evidence="3 4">
    <name type="scientific">Chryseobacterium endophyticum</name>
    <dbReference type="NCBI Taxonomy" id="1854762"/>
    <lineage>
        <taxon>Bacteria</taxon>
        <taxon>Pseudomonadati</taxon>
        <taxon>Bacteroidota</taxon>
        <taxon>Flavobacteriia</taxon>
        <taxon>Flavobacteriales</taxon>
        <taxon>Weeksellaceae</taxon>
        <taxon>Chryseobacterium group</taxon>
        <taxon>Chryseobacterium</taxon>
    </lineage>
</organism>
<evidence type="ECO:0000313" key="3">
    <source>
        <dbReference type="EMBL" id="XAO74566.1"/>
    </source>
</evidence>
<dbReference type="SMART" id="SM00028">
    <property type="entry name" value="TPR"/>
    <property type="match status" value="4"/>
</dbReference>
<dbReference type="PANTHER" id="PTHR10098">
    <property type="entry name" value="RAPSYN-RELATED"/>
    <property type="match status" value="1"/>
</dbReference>
<feature type="repeat" description="TPR" evidence="1">
    <location>
        <begin position="242"/>
        <end position="275"/>
    </location>
</feature>
<dbReference type="AlphaFoldDB" id="A0AAU6WPJ9"/>
<keyword evidence="1" id="KW-0802">TPR repeat</keyword>
<dbReference type="Proteomes" id="UP001463665">
    <property type="component" value="Chromosome"/>
</dbReference>
<evidence type="ECO:0000256" key="2">
    <source>
        <dbReference type="SAM" id="Phobius"/>
    </source>
</evidence>
<feature type="repeat" description="TPR" evidence="1">
    <location>
        <begin position="203"/>
        <end position="236"/>
    </location>
</feature>
<accession>A0AAU6WPJ9</accession>
<dbReference type="SUPFAM" id="SSF48452">
    <property type="entry name" value="TPR-like"/>
    <property type="match status" value="2"/>
</dbReference>
<reference evidence="3 4" key="1">
    <citation type="submission" date="2024-04" db="EMBL/GenBank/DDBJ databases">
        <title>Genome sequencing and assembly of rice foliar adapted Chryseobacterium endophyticum OsEnb-ALM-A6.</title>
        <authorList>
            <person name="Kumar S."/>
            <person name="Javed M."/>
            <person name="Chouhan V."/>
            <person name="Charishma K."/>
            <person name="Patel A."/>
            <person name="Kumar M."/>
            <person name="Sahu K.P."/>
            <person name="Kumar A."/>
        </authorList>
    </citation>
    <scope>NUCLEOTIDE SEQUENCE [LARGE SCALE GENOMIC DNA]</scope>
    <source>
        <strain evidence="3 4">OsEnb-ALM-A6</strain>
    </source>
</reference>
<evidence type="ECO:0000256" key="1">
    <source>
        <dbReference type="PROSITE-ProRule" id="PRU00339"/>
    </source>
</evidence>
<proteinExistence type="predicted"/>
<feature type="repeat" description="TPR" evidence="1">
    <location>
        <begin position="113"/>
        <end position="146"/>
    </location>
</feature>
<dbReference type="InterPro" id="IPR019734">
    <property type="entry name" value="TPR_rpt"/>
</dbReference>
<gene>
    <name evidence="3" type="ORF">AAFP95_00255</name>
</gene>
<dbReference type="Gene3D" id="1.25.40.10">
    <property type="entry name" value="Tetratricopeptide repeat domain"/>
    <property type="match status" value="2"/>
</dbReference>
<keyword evidence="2" id="KW-1133">Transmembrane helix</keyword>
<name>A0AAU6WPJ9_9FLAO</name>
<feature type="transmembrane region" description="Helical" evidence="2">
    <location>
        <begin position="7"/>
        <end position="26"/>
    </location>
</feature>
<dbReference type="Pfam" id="PF13181">
    <property type="entry name" value="TPR_8"/>
    <property type="match status" value="2"/>
</dbReference>